<dbReference type="PANTHER" id="PTHR43166">
    <property type="entry name" value="AMINO ACID IMPORT ATP-BINDING PROTEIN"/>
    <property type="match status" value="1"/>
</dbReference>
<evidence type="ECO:0000256" key="3">
    <source>
        <dbReference type="ARBA" id="ARBA00022475"/>
    </source>
</evidence>
<dbReference type="CDD" id="cd03262">
    <property type="entry name" value="ABC_HisP_GlnQ"/>
    <property type="match status" value="1"/>
</dbReference>
<keyword evidence="3" id="KW-0472">Membrane</keyword>
<dbReference type="PROSITE" id="PS50893">
    <property type="entry name" value="ABC_TRANSPORTER_2"/>
    <property type="match status" value="1"/>
</dbReference>
<dbReference type="Gene3D" id="3.40.50.300">
    <property type="entry name" value="P-loop containing nucleotide triphosphate hydrolases"/>
    <property type="match status" value="1"/>
</dbReference>
<evidence type="ECO:0000256" key="1">
    <source>
        <dbReference type="ARBA" id="ARBA00005417"/>
    </source>
</evidence>
<reference evidence="7 8" key="1">
    <citation type="submission" date="2020-04" db="EMBL/GenBank/DDBJ databases">
        <authorList>
            <person name="De Canck E."/>
        </authorList>
    </citation>
    <scope>NUCLEOTIDE SEQUENCE [LARGE SCALE GENOMIC DNA]</scope>
    <source>
        <strain evidence="7 8">LMG 3458</strain>
    </source>
</reference>
<dbReference type="GO" id="GO:0016887">
    <property type="term" value="F:ATP hydrolysis activity"/>
    <property type="evidence" value="ECO:0007669"/>
    <property type="project" value="InterPro"/>
</dbReference>
<dbReference type="RefSeq" id="WP_175216507.1">
    <property type="nucleotide sequence ID" value="NZ_CADIJO010000018.1"/>
</dbReference>
<keyword evidence="4" id="KW-0547">Nucleotide-binding</keyword>
<dbReference type="GO" id="GO:0015424">
    <property type="term" value="F:ABC-type amino acid transporter activity"/>
    <property type="evidence" value="ECO:0007669"/>
    <property type="project" value="InterPro"/>
</dbReference>
<dbReference type="Proteomes" id="UP000494111">
    <property type="component" value="Unassembled WGS sequence"/>
</dbReference>
<keyword evidence="5 7" id="KW-0067">ATP-binding</keyword>
<dbReference type="AlphaFoldDB" id="A0A6S7BSI3"/>
<dbReference type="PROSITE" id="PS00211">
    <property type="entry name" value="ABC_TRANSPORTER_1"/>
    <property type="match status" value="1"/>
</dbReference>
<sequence length="244" mass="27070">MIKLEKVNKWYGEHHVLKDVDLSVARGEVLVVCGPSGSGKSTMIRTVNRLEPIEKGRILIDGADIYAKGANLNALRQKIGFVFQQFNLFPHMSVLENVIFAPVSIRKQPRKEAVELARQLLARVGLEHKIDAYPGSLSGGQQQRVAIARALALQPPVMLFDEPTSALDPEMVGEVLQVMKGLAKDGMTMVCVTHEMGFARDVCDRVVFMDAGEILEMDTPERFFSAPSHPRAQRFLADILHPRG</sequence>
<dbReference type="InterPro" id="IPR030679">
    <property type="entry name" value="ABC_ATPase_HisP-typ"/>
</dbReference>
<organism evidence="7 8">
    <name type="scientific">Achromobacter deleyi</name>
    <dbReference type="NCBI Taxonomy" id="1353891"/>
    <lineage>
        <taxon>Bacteria</taxon>
        <taxon>Pseudomonadati</taxon>
        <taxon>Pseudomonadota</taxon>
        <taxon>Betaproteobacteria</taxon>
        <taxon>Burkholderiales</taxon>
        <taxon>Alcaligenaceae</taxon>
        <taxon>Achromobacter</taxon>
    </lineage>
</organism>
<gene>
    <name evidence="7" type="primary">glnQ_10</name>
    <name evidence="7" type="ORF">LMG3458_04473</name>
</gene>
<feature type="domain" description="ABC transporter" evidence="6">
    <location>
        <begin position="2"/>
        <end position="236"/>
    </location>
</feature>
<evidence type="ECO:0000256" key="5">
    <source>
        <dbReference type="ARBA" id="ARBA00022840"/>
    </source>
</evidence>
<evidence type="ECO:0000259" key="6">
    <source>
        <dbReference type="PROSITE" id="PS50893"/>
    </source>
</evidence>
<dbReference type="GO" id="GO:0005524">
    <property type="term" value="F:ATP binding"/>
    <property type="evidence" value="ECO:0007669"/>
    <property type="project" value="UniProtKB-KW"/>
</dbReference>
<dbReference type="Pfam" id="PF00005">
    <property type="entry name" value="ABC_tran"/>
    <property type="match status" value="1"/>
</dbReference>
<evidence type="ECO:0000313" key="8">
    <source>
        <dbReference type="Proteomes" id="UP000494111"/>
    </source>
</evidence>
<name>A0A6S7BSI3_9BURK</name>
<evidence type="ECO:0000256" key="4">
    <source>
        <dbReference type="ARBA" id="ARBA00022741"/>
    </source>
</evidence>
<dbReference type="InterPro" id="IPR003593">
    <property type="entry name" value="AAA+_ATPase"/>
</dbReference>
<evidence type="ECO:0000256" key="2">
    <source>
        <dbReference type="ARBA" id="ARBA00022448"/>
    </source>
</evidence>
<dbReference type="PANTHER" id="PTHR43166:SF4">
    <property type="entry name" value="PHOSPHONATES IMPORT ATP-BINDING PROTEIN PHNC"/>
    <property type="match status" value="1"/>
</dbReference>
<keyword evidence="3" id="KW-1003">Cell membrane</keyword>
<keyword evidence="2" id="KW-0813">Transport</keyword>
<protein>
    <submittedName>
        <fullName evidence="7">Glutamine transport ATP-binding protein GlnQ</fullName>
    </submittedName>
</protein>
<accession>A0A6S7BSI3</accession>
<dbReference type="InterPro" id="IPR050086">
    <property type="entry name" value="MetN_ABC_transporter-like"/>
</dbReference>
<dbReference type="InterPro" id="IPR027417">
    <property type="entry name" value="P-loop_NTPase"/>
</dbReference>
<dbReference type="SMART" id="SM00382">
    <property type="entry name" value="AAA"/>
    <property type="match status" value="1"/>
</dbReference>
<comment type="similarity">
    <text evidence="1">Belongs to the ABC transporter superfamily.</text>
</comment>
<dbReference type="PIRSF" id="PIRSF039085">
    <property type="entry name" value="ABC_ATPase_HisP"/>
    <property type="match status" value="1"/>
</dbReference>
<dbReference type="EMBL" id="CADIJO010000018">
    <property type="protein sequence ID" value="CAB3726863.1"/>
    <property type="molecule type" value="Genomic_DNA"/>
</dbReference>
<evidence type="ECO:0000313" key="7">
    <source>
        <dbReference type="EMBL" id="CAB3726863.1"/>
    </source>
</evidence>
<dbReference type="FunFam" id="3.40.50.300:FF:000020">
    <property type="entry name" value="Amino acid ABC transporter ATP-binding component"/>
    <property type="match status" value="1"/>
</dbReference>
<proteinExistence type="inferred from homology"/>
<dbReference type="InterPro" id="IPR003439">
    <property type="entry name" value="ABC_transporter-like_ATP-bd"/>
</dbReference>
<dbReference type="InterPro" id="IPR017871">
    <property type="entry name" value="ABC_transporter-like_CS"/>
</dbReference>
<dbReference type="SUPFAM" id="SSF52540">
    <property type="entry name" value="P-loop containing nucleoside triphosphate hydrolases"/>
    <property type="match status" value="1"/>
</dbReference>